<reference evidence="2" key="1">
    <citation type="submission" date="2023-01" db="EMBL/GenBank/DDBJ databases">
        <title>Genome assembly of the deep-sea coral Lophelia pertusa.</title>
        <authorList>
            <person name="Herrera S."/>
            <person name="Cordes E."/>
        </authorList>
    </citation>
    <scope>NUCLEOTIDE SEQUENCE</scope>
    <source>
        <strain evidence="2">USNM1676648</strain>
        <tissue evidence="2">Polyp</tissue>
    </source>
</reference>
<keyword evidence="3" id="KW-1185">Reference proteome</keyword>
<feature type="region of interest" description="Disordered" evidence="1">
    <location>
        <begin position="40"/>
        <end position="102"/>
    </location>
</feature>
<organism evidence="2 3">
    <name type="scientific">Desmophyllum pertusum</name>
    <dbReference type="NCBI Taxonomy" id="174260"/>
    <lineage>
        <taxon>Eukaryota</taxon>
        <taxon>Metazoa</taxon>
        <taxon>Cnidaria</taxon>
        <taxon>Anthozoa</taxon>
        <taxon>Hexacorallia</taxon>
        <taxon>Scleractinia</taxon>
        <taxon>Caryophylliina</taxon>
        <taxon>Caryophylliidae</taxon>
        <taxon>Desmophyllum</taxon>
    </lineage>
</organism>
<evidence type="ECO:0000256" key="1">
    <source>
        <dbReference type="SAM" id="MobiDB-lite"/>
    </source>
</evidence>
<dbReference type="Proteomes" id="UP001163046">
    <property type="component" value="Unassembled WGS sequence"/>
</dbReference>
<dbReference type="AlphaFoldDB" id="A0A9X0CUY6"/>
<comment type="caution">
    <text evidence="2">The sequence shown here is derived from an EMBL/GenBank/DDBJ whole genome shotgun (WGS) entry which is preliminary data.</text>
</comment>
<accession>A0A9X0CUY6</accession>
<name>A0A9X0CUY6_9CNID</name>
<sequence>MDSRKEELLFVSFEKLSKCNFDTKIKSGDRESLSRINASMRAAVHSQPKLPQKRLRFDDCDTSKPSPPVLTNGHSTEKEAGSHVNGTNGSKAESESETSEQS</sequence>
<dbReference type="EMBL" id="MU826385">
    <property type="protein sequence ID" value="KAJ7376992.1"/>
    <property type="molecule type" value="Genomic_DNA"/>
</dbReference>
<protein>
    <submittedName>
        <fullName evidence="2">Uncharacterized protein</fullName>
    </submittedName>
</protein>
<gene>
    <name evidence="2" type="ORF">OS493_031264</name>
</gene>
<evidence type="ECO:0000313" key="3">
    <source>
        <dbReference type="Proteomes" id="UP001163046"/>
    </source>
</evidence>
<proteinExistence type="predicted"/>
<evidence type="ECO:0000313" key="2">
    <source>
        <dbReference type="EMBL" id="KAJ7376992.1"/>
    </source>
</evidence>